<evidence type="ECO:0000313" key="2">
    <source>
        <dbReference type="EMBL" id="QHS87237.1"/>
    </source>
</evidence>
<sequence length="200" mass="23245">MAAPQNGEIYPRRTGDLNQYYVDTAIRSAPKHTGFVPNLADPETQATQAFKLFSTHHENPKLAYGSTFQQQATIRVHTATPLNQAFFSDSNIQHLQDEIRYRVWEKSGRKYVIDTQRPDDLKTIMRAYYLQYQINVEANVSKELNDLNERVLKYCVDDVLGSINMYIYNRNQILNYPEQISRPINPHIYGTKSAEFKAFF</sequence>
<feature type="domain" description="Minor capsid protein P8 central region" evidence="1">
    <location>
        <begin position="78"/>
        <end position="187"/>
    </location>
</feature>
<dbReference type="InterPro" id="IPR043916">
    <property type="entry name" value="P8_CR"/>
</dbReference>
<protein>
    <recommendedName>
        <fullName evidence="1">Minor capsid protein P8 central region domain-containing protein</fullName>
    </recommendedName>
</protein>
<evidence type="ECO:0000259" key="1">
    <source>
        <dbReference type="Pfam" id="PF19065"/>
    </source>
</evidence>
<reference evidence="2" key="1">
    <citation type="journal article" date="2020" name="Nature">
        <title>Giant virus diversity and host interactions through global metagenomics.</title>
        <authorList>
            <person name="Schulz F."/>
            <person name="Roux S."/>
            <person name="Paez-Espino D."/>
            <person name="Jungbluth S."/>
            <person name="Walsh D.A."/>
            <person name="Denef V.J."/>
            <person name="McMahon K.D."/>
            <person name="Konstantinidis K.T."/>
            <person name="Eloe-Fadrosh E.A."/>
            <person name="Kyrpides N.C."/>
            <person name="Woyke T."/>
        </authorList>
    </citation>
    <scope>NUCLEOTIDE SEQUENCE</scope>
    <source>
        <strain evidence="2">GVMAG-M-3300009684-20</strain>
    </source>
</reference>
<dbReference type="EMBL" id="MN739079">
    <property type="protein sequence ID" value="QHS87237.1"/>
    <property type="molecule type" value="Genomic_DNA"/>
</dbReference>
<dbReference type="AlphaFoldDB" id="A0A6C0B4U0"/>
<accession>A0A6C0B4U0</accession>
<name>A0A6C0B4U0_9ZZZZ</name>
<dbReference type="Pfam" id="PF19065">
    <property type="entry name" value="P8_CR"/>
    <property type="match status" value="1"/>
</dbReference>
<proteinExistence type="predicted"/>
<organism evidence="2">
    <name type="scientific">viral metagenome</name>
    <dbReference type="NCBI Taxonomy" id="1070528"/>
    <lineage>
        <taxon>unclassified sequences</taxon>
        <taxon>metagenomes</taxon>
        <taxon>organismal metagenomes</taxon>
    </lineage>
</organism>